<name>A0A6P5RN80_PRUAV</name>
<dbReference type="PANTHER" id="PTHR33223">
    <property type="entry name" value="CCHC-TYPE DOMAIN-CONTAINING PROTEIN"/>
    <property type="match status" value="1"/>
</dbReference>
<feature type="domain" description="Retrotransposon gag" evidence="2">
    <location>
        <begin position="12"/>
        <end position="99"/>
    </location>
</feature>
<feature type="region of interest" description="Disordered" evidence="1">
    <location>
        <begin position="203"/>
        <end position="248"/>
    </location>
</feature>
<dbReference type="PANTHER" id="PTHR33223:SF8">
    <property type="entry name" value="OS04G0172440 PROTEIN"/>
    <property type="match status" value="1"/>
</dbReference>
<evidence type="ECO:0000313" key="4">
    <source>
        <dbReference type="RefSeq" id="XP_021804414.1"/>
    </source>
</evidence>
<proteinExistence type="predicted"/>
<feature type="compositionally biased region" description="Low complexity" evidence="1">
    <location>
        <begin position="205"/>
        <end position="222"/>
    </location>
</feature>
<feature type="compositionally biased region" description="Basic and acidic residues" evidence="1">
    <location>
        <begin position="232"/>
        <end position="243"/>
    </location>
</feature>
<dbReference type="GeneID" id="110748774"/>
<protein>
    <submittedName>
        <fullName evidence="4">Uncharacterized protein LOC110748774</fullName>
    </submittedName>
</protein>
<reference evidence="4" key="1">
    <citation type="submission" date="2025-08" db="UniProtKB">
        <authorList>
            <consortium name="RefSeq"/>
        </authorList>
    </citation>
    <scope>IDENTIFICATION</scope>
</reference>
<accession>A0A6P5RN80</accession>
<evidence type="ECO:0000259" key="2">
    <source>
        <dbReference type="Pfam" id="PF03732"/>
    </source>
</evidence>
<organism evidence="3 4">
    <name type="scientific">Prunus avium</name>
    <name type="common">Cherry</name>
    <name type="synonym">Cerasus avium</name>
    <dbReference type="NCBI Taxonomy" id="42229"/>
    <lineage>
        <taxon>Eukaryota</taxon>
        <taxon>Viridiplantae</taxon>
        <taxon>Streptophyta</taxon>
        <taxon>Embryophyta</taxon>
        <taxon>Tracheophyta</taxon>
        <taxon>Spermatophyta</taxon>
        <taxon>Magnoliopsida</taxon>
        <taxon>eudicotyledons</taxon>
        <taxon>Gunneridae</taxon>
        <taxon>Pentapetalae</taxon>
        <taxon>rosids</taxon>
        <taxon>fabids</taxon>
        <taxon>Rosales</taxon>
        <taxon>Rosaceae</taxon>
        <taxon>Amygdaloideae</taxon>
        <taxon>Amygdaleae</taxon>
        <taxon>Prunus</taxon>
    </lineage>
</organism>
<dbReference type="Pfam" id="PF03732">
    <property type="entry name" value="Retrotrans_gag"/>
    <property type="match status" value="1"/>
</dbReference>
<evidence type="ECO:0000313" key="3">
    <source>
        <dbReference type="Proteomes" id="UP000515124"/>
    </source>
</evidence>
<dbReference type="KEGG" id="pavi:110748774"/>
<sequence length="278" mass="31670">MKDYSSSNSKKSLTGPAQRWFVQLDHSRIRTWSNLATSFLSQYKFNTEMAPDRFELQRMQKKGSESFRAYAQRWRELAAQVKPPMVEKEMVGAFLNTLKDPYYSHLIGHTTSSFADLVIVGERVEDGVKSGRLVDIQALQSLLEQSGTSTIPRRVQTKRTETGPKGGEVQVITSAPSRNDHPQKQRIYVQPSTQQPLILSPGQVQQTNQPGIQIPQPQAPTGEGTRPNPSPPKKEQRKFDPDYYHMGSPGHTTDRCFALRHKIQDLREQHLLRFELEN</sequence>
<dbReference type="Proteomes" id="UP000515124">
    <property type="component" value="Unplaced"/>
</dbReference>
<evidence type="ECO:0000256" key="1">
    <source>
        <dbReference type="SAM" id="MobiDB-lite"/>
    </source>
</evidence>
<keyword evidence="3" id="KW-1185">Reference proteome</keyword>
<dbReference type="AlphaFoldDB" id="A0A6P5RN80"/>
<feature type="region of interest" description="Disordered" evidence="1">
    <location>
        <begin position="149"/>
        <end position="183"/>
    </location>
</feature>
<dbReference type="RefSeq" id="XP_021804414.1">
    <property type="nucleotide sequence ID" value="XM_021948722.1"/>
</dbReference>
<gene>
    <name evidence="4" type="primary">LOC110748774</name>
</gene>
<dbReference type="InterPro" id="IPR005162">
    <property type="entry name" value="Retrotrans_gag_dom"/>
</dbReference>